<keyword evidence="4" id="KW-0547">Nucleotide-binding</keyword>
<feature type="transmembrane region" description="Helical" evidence="9">
    <location>
        <begin position="517"/>
        <end position="538"/>
    </location>
</feature>
<comment type="caution">
    <text evidence="12">The sequence shown here is derived from an EMBL/GenBank/DDBJ whole genome shotgun (WGS) entry which is preliminary data.</text>
</comment>
<evidence type="ECO:0000256" key="1">
    <source>
        <dbReference type="ARBA" id="ARBA00007316"/>
    </source>
</evidence>
<evidence type="ECO:0000256" key="2">
    <source>
        <dbReference type="ARBA" id="ARBA00011903"/>
    </source>
</evidence>
<gene>
    <name evidence="12" type="ORF">SAMN05444412_11460</name>
</gene>
<sequence>MKIIQNNSEEGYIEENKKPFDPAKFFLKHLHYWPFIVISIVISMTLAFLKNKSTPPIYQVSSKFFVKEDVNSSGILDLTRLNTRGNYNNQTQKLSNEAIFLLSKPLAELTLDILDFRVGYYQPGFFVDTELYKNSPIHVEVDWGHPQVIGGKMDLSWSDPNSFVLRFPEKKYFQNFPDSKPEVEIDLSEIPAKKYKFDEWVELPFAKFKVTFKGVEPSGNTLIKFNSKAGLLAKYTGEDLQVVPVELTSSILGLTLNTSHPEKGSDYLNTLMEISLEEELNEKNRMAKSTVDFIDHQISGVADTLSFFEGRLQNFRSSNRTYNIASESNVVYGEITALEKQLSQERFKKQYFQNLQNYLVRETYDQIIMPAGLGIEDPILNSLIQNLITLQNEKSRLLNTQTEASPRVRDVTNKIMDINASLSEVVRNVTSNTDFLIRDLQERITRIERQFSRLPSTEQNLLKIQREFTLNETIYTFLLQRRAESAIAMASNTASNKIVEYATPNYLPITVKEVTTYIIALVGGFVFPIGVIMLIIIFDRKIKDVKELEGKLLVPVLAKIGKSKSKSSLSVFTEPKSALTESFRALKTNISFIVPNDQSVAIAISSSVSKEGKTFTAINLASIYSLNDKKTILVSCDMYKPHTFRDFGLKGDQGLSNYLSRQVDGVFDIIQPSGHHLLDVISSGSIPPNPSELIALPRFKELLEDLKKIYDVVILDTPPVGLISQSFEIMKNVDVILYVLRFKYSEWSFADDLNDIKIKKGIRNIYSVINDVGNQELNYKGYSGDYYDSQNSKKSFIANIFKRGKAAL</sequence>
<evidence type="ECO:0000256" key="7">
    <source>
        <dbReference type="ARBA" id="ARBA00023137"/>
    </source>
</evidence>
<dbReference type="InterPro" id="IPR032807">
    <property type="entry name" value="GNVR"/>
</dbReference>
<dbReference type="InterPro" id="IPR005702">
    <property type="entry name" value="Wzc-like_C"/>
</dbReference>
<keyword evidence="6" id="KW-0067">ATP-binding</keyword>
<comment type="similarity">
    <text evidence="1">Belongs to the CpsD/CapB family.</text>
</comment>
<dbReference type="InterPro" id="IPR025669">
    <property type="entry name" value="AAA_dom"/>
</dbReference>
<comment type="catalytic activity">
    <reaction evidence="8">
        <text>L-tyrosyl-[protein] + ATP = O-phospho-L-tyrosyl-[protein] + ADP + H(+)</text>
        <dbReference type="Rhea" id="RHEA:10596"/>
        <dbReference type="Rhea" id="RHEA-COMP:10136"/>
        <dbReference type="Rhea" id="RHEA-COMP:20101"/>
        <dbReference type="ChEBI" id="CHEBI:15378"/>
        <dbReference type="ChEBI" id="CHEBI:30616"/>
        <dbReference type="ChEBI" id="CHEBI:46858"/>
        <dbReference type="ChEBI" id="CHEBI:61978"/>
        <dbReference type="ChEBI" id="CHEBI:456216"/>
        <dbReference type="EC" id="2.7.10.2"/>
    </reaction>
</comment>
<dbReference type="SUPFAM" id="SSF52540">
    <property type="entry name" value="P-loop containing nucleoside triphosphate hydrolases"/>
    <property type="match status" value="1"/>
</dbReference>
<organism evidence="12 13">
    <name type="scientific">Rhodonellum ikkaensis</name>
    <dbReference type="NCBI Taxonomy" id="336829"/>
    <lineage>
        <taxon>Bacteria</taxon>
        <taxon>Pseudomonadati</taxon>
        <taxon>Bacteroidota</taxon>
        <taxon>Cytophagia</taxon>
        <taxon>Cytophagales</taxon>
        <taxon>Cytophagaceae</taxon>
        <taxon>Rhodonellum</taxon>
    </lineage>
</organism>
<evidence type="ECO:0000313" key="13">
    <source>
        <dbReference type="Proteomes" id="UP000199663"/>
    </source>
</evidence>
<evidence type="ECO:0000256" key="4">
    <source>
        <dbReference type="ARBA" id="ARBA00022741"/>
    </source>
</evidence>
<proteinExistence type="inferred from homology"/>
<dbReference type="InterPro" id="IPR027417">
    <property type="entry name" value="P-loop_NTPase"/>
</dbReference>
<dbReference type="EMBL" id="FNQC01000014">
    <property type="protein sequence ID" value="SDZ43046.1"/>
    <property type="molecule type" value="Genomic_DNA"/>
</dbReference>
<dbReference type="Proteomes" id="UP000199663">
    <property type="component" value="Unassembled WGS sequence"/>
</dbReference>
<evidence type="ECO:0000256" key="3">
    <source>
        <dbReference type="ARBA" id="ARBA00022679"/>
    </source>
</evidence>
<evidence type="ECO:0000256" key="8">
    <source>
        <dbReference type="ARBA" id="ARBA00051245"/>
    </source>
</evidence>
<dbReference type="PANTHER" id="PTHR32309:SF13">
    <property type="entry name" value="FERRIC ENTEROBACTIN TRANSPORT PROTEIN FEPE"/>
    <property type="match status" value="1"/>
</dbReference>
<evidence type="ECO:0000256" key="5">
    <source>
        <dbReference type="ARBA" id="ARBA00022777"/>
    </source>
</evidence>
<keyword evidence="9" id="KW-0472">Membrane</keyword>
<keyword evidence="5" id="KW-0418">Kinase</keyword>
<reference evidence="12 13" key="1">
    <citation type="submission" date="2016-10" db="EMBL/GenBank/DDBJ databases">
        <authorList>
            <person name="Varghese N."/>
            <person name="Submissions S."/>
        </authorList>
    </citation>
    <scope>NUCLEOTIDE SEQUENCE [LARGE SCALE GENOMIC DNA]</scope>
    <source>
        <strain evidence="12 13">DSM 17997</strain>
    </source>
</reference>
<dbReference type="Gene3D" id="3.40.50.300">
    <property type="entry name" value="P-loop containing nucleotide triphosphate hydrolases"/>
    <property type="match status" value="1"/>
</dbReference>
<evidence type="ECO:0000313" key="12">
    <source>
        <dbReference type="EMBL" id="SDZ43046.1"/>
    </source>
</evidence>
<accession>A0A1H3SYE3</accession>
<evidence type="ECO:0000256" key="9">
    <source>
        <dbReference type="SAM" id="Phobius"/>
    </source>
</evidence>
<dbReference type="CDD" id="cd05387">
    <property type="entry name" value="BY-kinase"/>
    <property type="match status" value="1"/>
</dbReference>
<evidence type="ECO:0000259" key="10">
    <source>
        <dbReference type="Pfam" id="PF13614"/>
    </source>
</evidence>
<evidence type="ECO:0000256" key="6">
    <source>
        <dbReference type="ARBA" id="ARBA00022840"/>
    </source>
</evidence>
<dbReference type="InterPro" id="IPR050445">
    <property type="entry name" value="Bact_polysacc_biosynth/exp"/>
</dbReference>
<keyword evidence="9" id="KW-1133">Transmembrane helix</keyword>
<keyword evidence="9" id="KW-0812">Transmembrane</keyword>
<dbReference type="EC" id="2.7.10.2" evidence="2"/>
<dbReference type="NCBIfam" id="TIGR01007">
    <property type="entry name" value="eps_fam"/>
    <property type="match status" value="1"/>
</dbReference>
<feature type="domain" description="Tyrosine-protein kinase G-rich" evidence="11">
    <location>
        <begin position="457"/>
        <end position="533"/>
    </location>
</feature>
<dbReference type="PANTHER" id="PTHR32309">
    <property type="entry name" value="TYROSINE-PROTEIN KINASE"/>
    <property type="match status" value="1"/>
</dbReference>
<protein>
    <recommendedName>
        <fullName evidence="2">non-specific protein-tyrosine kinase</fullName>
        <ecNumber evidence="2">2.7.10.2</ecNumber>
    </recommendedName>
</protein>
<dbReference type="Pfam" id="PF13807">
    <property type="entry name" value="GNVR"/>
    <property type="match status" value="1"/>
</dbReference>
<feature type="domain" description="AAA" evidence="10">
    <location>
        <begin position="602"/>
        <end position="723"/>
    </location>
</feature>
<keyword evidence="3" id="KW-0808">Transferase</keyword>
<keyword evidence="7" id="KW-0829">Tyrosine-protein kinase</keyword>
<dbReference type="RefSeq" id="WP_019599227.1">
    <property type="nucleotide sequence ID" value="NZ_FNQC01000014.1"/>
</dbReference>
<feature type="transmembrane region" description="Helical" evidence="9">
    <location>
        <begin position="30"/>
        <end position="49"/>
    </location>
</feature>
<name>A0A1H3SYE3_9BACT</name>
<evidence type="ECO:0000259" key="11">
    <source>
        <dbReference type="Pfam" id="PF13807"/>
    </source>
</evidence>
<keyword evidence="13" id="KW-1185">Reference proteome</keyword>
<dbReference type="Pfam" id="PF13614">
    <property type="entry name" value="AAA_31"/>
    <property type="match status" value="1"/>
</dbReference>